<gene>
    <name evidence="8" type="ORF">AOR01nite_17930</name>
</gene>
<evidence type="ECO:0000259" key="5">
    <source>
        <dbReference type="Pfam" id="PF25954"/>
    </source>
</evidence>
<name>A0A4Y3TLT1_9PROT</name>
<dbReference type="InterPro" id="IPR058649">
    <property type="entry name" value="CzcB_C"/>
</dbReference>
<accession>A0A4Y3TLT1</accession>
<evidence type="ECO:0000256" key="4">
    <source>
        <dbReference type="SAM" id="MobiDB-lite"/>
    </source>
</evidence>
<comment type="similarity">
    <text evidence="1">Belongs to the membrane fusion protein (MFP) (TC 8.A.1) family.</text>
</comment>
<dbReference type="InterPro" id="IPR058792">
    <property type="entry name" value="Beta-barrel_RND_2"/>
</dbReference>
<proteinExistence type="inferred from homology"/>
<organism evidence="8 9">
    <name type="scientific">Acetobacter orleanensis</name>
    <dbReference type="NCBI Taxonomy" id="104099"/>
    <lineage>
        <taxon>Bacteria</taxon>
        <taxon>Pseudomonadati</taxon>
        <taxon>Pseudomonadota</taxon>
        <taxon>Alphaproteobacteria</taxon>
        <taxon>Acetobacterales</taxon>
        <taxon>Acetobacteraceae</taxon>
        <taxon>Acetobacter</taxon>
    </lineage>
</organism>
<dbReference type="STRING" id="104099.AD949_08300"/>
<evidence type="ECO:0000313" key="8">
    <source>
        <dbReference type="EMBL" id="GEB83316.1"/>
    </source>
</evidence>
<evidence type="ECO:0000256" key="1">
    <source>
        <dbReference type="ARBA" id="ARBA00009477"/>
    </source>
</evidence>
<dbReference type="Proteomes" id="UP000317617">
    <property type="component" value="Unassembled WGS sequence"/>
</dbReference>
<dbReference type="Gene3D" id="2.40.420.20">
    <property type="match status" value="1"/>
</dbReference>
<evidence type="ECO:0000256" key="2">
    <source>
        <dbReference type="ARBA" id="ARBA00022448"/>
    </source>
</evidence>
<feature type="region of interest" description="Disordered" evidence="4">
    <location>
        <begin position="1"/>
        <end position="24"/>
    </location>
</feature>
<feature type="coiled-coil region" evidence="3">
    <location>
        <begin position="131"/>
        <end position="161"/>
    </location>
</feature>
<keyword evidence="3" id="KW-0175">Coiled coil</keyword>
<dbReference type="PANTHER" id="PTHR30097:SF4">
    <property type="entry name" value="SLR6042 PROTEIN"/>
    <property type="match status" value="1"/>
</dbReference>
<dbReference type="AlphaFoldDB" id="A0A4Y3TLT1"/>
<sequence length="355" mass="37701">MLGLPETSTAQSVQREQDGSLAVDPASPLMSRLRVDAVTVRARPYDIDAPGEIVAEPARSIALLPPLTGRIARLDVVPGAHVRAGQVLAVIISGDMAQASADEDKARSAWVQAREQYDRSQHVVGVGGGAMKDLQAARAEYEQARSELDRASMRLAALGRDASAGGRAPQGAKMTLTAPIDGVIDTVSVAAGMNVTDITTVMMTLVDTHELWVVADLAENQASLVRAGMAARATVPVLPYLHLAGIINGLRPSMQPETRRRSAYFTLANPDGTLVPHLYAHVAIAVPQAPDITIPQTAILMNNDATTVFVEVRPHVFRRRVVDVVLDDGADSRVRSGLVAGDRVVTQGAVLLNDD</sequence>
<dbReference type="InterPro" id="IPR051909">
    <property type="entry name" value="MFP_Cation_Efflux"/>
</dbReference>
<protein>
    <submittedName>
        <fullName evidence="8">MexH family multidrug efflux RND transporter periplasmic adaptor subunit</fullName>
    </submittedName>
</protein>
<dbReference type="InterPro" id="IPR058647">
    <property type="entry name" value="BSH_CzcB-like"/>
</dbReference>
<dbReference type="Pfam" id="PF25975">
    <property type="entry name" value="CzcB_C"/>
    <property type="match status" value="1"/>
</dbReference>
<evidence type="ECO:0000259" key="7">
    <source>
        <dbReference type="Pfam" id="PF25975"/>
    </source>
</evidence>
<dbReference type="GO" id="GO:0030313">
    <property type="term" value="C:cell envelope"/>
    <property type="evidence" value="ECO:0007669"/>
    <property type="project" value="TreeGrafter"/>
</dbReference>
<comment type="caution">
    <text evidence="8">The sequence shown here is derived from an EMBL/GenBank/DDBJ whole genome shotgun (WGS) entry which is preliminary data.</text>
</comment>
<dbReference type="Gene3D" id="2.40.30.170">
    <property type="match status" value="1"/>
</dbReference>
<dbReference type="GO" id="GO:0016020">
    <property type="term" value="C:membrane"/>
    <property type="evidence" value="ECO:0007669"/>
    <property type="project" value="InterPro"/>
</dbReference>
<feature type="compositionally biased region" description="Polar residues" evidence="4">
    <location>
        <begin position="1"/>
        <end position="14"/>
    </location>
</feature>
<dbReference type="GO" id="GO:0060003">
    <property type="term" value="P:copper ion export"/>
    <property type="evidence" value="ECO:0007669"/>
    <property type="project" value="TreeGrafter"/>
</dbReference>
<feature type="domain" description="CzcB-like C-terminal circularly permuted SH3-like" evidence="7">
    <location>
        <begin position="292"/>
        <end position="350"/>
    </location>
</feature>
<dbReference type="Pfam" id="PF25954">
    <property type="entry name" value="Beta-barrel_RND_2"/>
    <property type="match status" value="1"/>
</dbReference>
<keyword evidence="9" id="KW-1185">Reference proteome</keyword>
<evidence type="ECO:0000313" key="9">
    <source>
        <dbReference type="Proteomes" id="UP000317617"/>
    </source>
</evidence>
<keyword evidence="2" id="KW-0813">Transport</keyword>
<feature type="domain" description="CzcB-like barrel-sandwich hybrid" evidence="6">
    <location>
        <begin position="62"/>
        <end position="202"/>
    </location>
</feature>
<dbReference type="Pfam" id="PF25973">
    <property type="entry name" value="BSH_CzcB"/>
    <property type="match status" value="1"/>
</dbReference>
<evidence type="ECO:0000256" key="3">
    <source>
        <dbReference type="SAM" id="Coils"/>
    </source>
</evidence>
<feature type="domain" description="CusB-like beta-barrel" evidence="5">
    <location>
        <begin position="211"/>
        <end position="285"/>
    </location>
</feature>
<dbReference type="PANTHER" id="PTHR30097">
    <property type="entry name" value="CATION EFFLUX SYSTEM PROTEIN CUSB"/>
    <property type="match status" value="1"/>
</dbReference>
<dbReference type="GO" id="GO:0015679">
    <property type="term" value="P:plasma membrane copper ion transport"/>
    <property type="evidence" value="ECO:0007669"/>
    <property type="project" value="TreeGrafter"/>
</dbReference>
<dbReference type="EMBL" id="BJMU01000009">
    <property type="protein sequence ID" value="GEB83316.1"/>
    <property type="molecule type" value="Genomic_DNA"/>
</dbReference>
<dbReference type="NCBIfam" id="TIGR01730">
    <property type="entry name" value="RND_mfp"/>
    <property type="match status" value="1"/>
</dbReference>
<dbReference type="GO" id="GO:0022857">
    <property type="term" value="F:transmembrane transporter activity"/>
    <property type="evidence" value="ECO:0007669"/>
    <property type="project" value="InterPro"/>
</dbReference>
<dbReference type="Gene3D" id="1.10.287.470">
    <property type="entry name" value="Helix hairpin bin"/>
    <property type="match status" value="1"/>
</dbReference>
<evidence type="ECO:0000259" key="6">
    <source>
        <dbReference type="Pfam" id="PF25973"/>
    </source>
</evidence>
<reference evidence="8 9" key="1">
    <citation type="submission" date="2019-06" db="EMBL/GenBank/DDBJ databases">
        <title>Whole genome shotgun sequence of Acetobacter orleanensis NBRC 13752.</title>
        <authorList>
            <person name="Hosoyama A."/>
            <person name="Uohara A."/>
            <person name="Ohji S."/>
            <person name="Ichikawa N."/>
        </authorList>
    </citation>
    <scope>NUCLEOTIDE SEQUENCE [LARGE SCALE GENOMIC DNA]</scope>
    <source>
        <strain evidence="8 9">NBRC 13752</strain>
    </source>
</reference>
<dbReference type="InterPro" id="IPR006143">
    <property type="entry name" value="RND_pump_MFP"/>
</dbReference>
<dbReference type="SUPFAM" id="SSF111369">
    <property type="entry name" value="HlyD-like secretion proteins"/>
    <property type="match status" value="1"/>
</dbReference>